<feature type="compositionally biased region" description="Basic and acidic residues" evidence="1">
    <location>
        <begin position="42"/>
        <end position="60"/>
    </location>
</feature>
<dbReference type="EMBL" id="GL573611">
    <property type="protein sequence ID" value="ELR08159.1"/>
    <property type="molecule type" value="Genomic_DNA"/>
</dbReference>
<dbReference type="Proteomes" id="UP000011064">
    <property type="component" value="Unassembled WGS sequence"/>
</dbReference>
<evidence type="ECO:0000256" key="1">
    <source>
        <dbReference type="SAM" id="MobiDB-lite"/>
    </source>
</evidence>
<gene>
    <name evidence="2" type="ORF">GMDG_08609</name>
</gene>
<evidence type="ECO:0000313" key="2">
    <source>
        <dbReference type="EMBL" id="ELR08159.1"/>
    </source>
</evidence>
<accession>L8G5R5</accession>
<dbReference type="AlphaFoldDB" id="L8G5R5"/>
<dbReference type="InParanoid" id="L8G5R5"/>
<organism evidence="2 3">
    <name type="scientific">Pseudogymnoascus destructans (strain ATCC MYA-4855 / 20631-21)</name>
    <name type="common">Bat white-nose syndrome fungus</name>
    <name type="synonym">Geomyces destructans</name>
    <dbReference type="NCBI Taxonomy" id="658429"/>
    <lineage>
        <taxon>Eukaryota</taxon>
        <taxon>Fungi</taxon>
        <taxon>Dikarya</taxon>
        <taxon>Ascomycota</taxon>
        <taxon>Pezizomycotina</taxon>
        <taxon>Leotiomycetes</taxon>
        <taxon>Thelebolales</taxon>
        <taxon>Thelebolaceae</taxon>
        <taxon>Pseudogymnoascus</taxon>
    </lineage>
</organism>
<dbReference type="VEuPathDB" id="FungiDB:GMDG_08609"/>
<keyword evidence="3" id="KW-1185">Reference proteome</keyword>
<feature type="region of interest" description="Disordered" evidence="1">
    <location>
        <begin position="42"/>
        <end position="80"/>
    </location>
</feature>
<sequence length="304" mass="35463">MKQHGNKVHSKQRVADEDLFQPVQLQSWFDERRARYWVVDRSRQEEQVRQGRRAIVRDAGEDSDAGDGLDSGSDGGGHMVDDQIIQDIEKWKADKQERRLHFSREVPAVEMDSWLQYTRWNEALSQSKHNMVETSRFARMPDPEEPKLERLLRAWKRIMERCLDTLEDIDHKDVLKWWASPKNEAASQRPFELPQSTKSMDKYSRVWEGFICYMMRTATGDWGEDSETGVEYTYAQWRCIQRIRRGLDSHEDIGGETIGGMAGEAKDCDREVTSALMCLCMLTVMQDTSRIALYDSPMMHYLAV</sequence>
<protein>
    <submittedName>
        <fullName evidence="2">Uncharacterized protein</fullName>
    </submittedName>
</protein>
<dbReference type="HOGENOM" id="CLU_053459_0_0_1"/>
<reference evidence="3" key="1">
    <citation type="submission" date="2010-09" db="EMBL/GenBank/DDBJ databases">
        <title>The genome sequence of Geomyces destructans 20631-21.</title>
        <authorList>
            <consortium name="The Broad Institute Genome Sequencing Platform"/>
            <person name="Cuomo C.A."/>
            <person name="Blehert D.S."/>
            <person name="Lorch J.M."/>
            <person name="Young S.K."/>
            <person name="Zeng Q."/>
            <person name="Gargeya S."/>
            <person name="Fitzgerald M."/>
            <person name="Haas B."/>
            <person name="Abouelleil A."/>
            <person name="Alvarado L."/>
            <person name="Arachchi H.M."/>
            <person name="Berlin A."/>
            <person name="Brown A."/>
            <person name="Chapman S.B."/>
            <person name="Chen Z."/>
            <person name="Dunbar C."/>
            <person name="Freedman E."/>
            <person name="Gearin G."/>
            <person name="Gellesch M."/>
            <person name="Goldberg J."/>
            <person name="Griggs A."/>
            <person name="Gujja S."/>
            <person name="Heiman D."/>
            <person name="Howarth C."/>
            <person name="Larson L."/>
            <person name="Lui A."/>
            <person name="MacDonald P.J.P."/>
            <person name="Montmayeur A."/>
            <person name="Murphy C."/>
            <person name="Neiman D."/>
            <person name="Pearson M."/>
            <person name="Priest M."/>
            <person name="Roberts A."/>
            <person name="Saif S."/>
            <person name="Shea T."/>
            <person name="Shenoy N."/>
            <person name="Sisk P."/>
            <person name="Stolte C."/>
            <person name="Sykes S."/>
            <person name="Wortman J."/>
            <person name="Nusbaum C."/>
            <person name="Birren B."/>
        </authorList>
    </citation>
    <scope>NUCLEOTIDE SEQUENCE [LARGE SCALE GENOMIC DNA]</scope>
    <source>
        <strain evidence="3">ATCC MYA-4855 / 20631-21</strain>
    </source>
</reference>
<name>L8G5R5_PSED2</name>
<proteinExistence type="predicted"/>
<evidence type="ECO:0000313" key="3">
    <source>
        <dbReference type="Proteomes" id="UP000011064"/>
    </source>
</evidence>